<evidence type="ECO:0000256" key="4">
    <source>
        <dbReference type="ARBA" id="ARBA00022729"/>
    </source>
</evidence>
<feature type="binding site" evidence="6">
    <location>
        <position position="199"/>
    </location>
    <ligand>
        <name>molybdate</name>
        <dbReference type="ChEBI" id="CHEBI:36264"/>
    </ligand>
</feature>
<dbReference type="PANTHER" id="PTHR30632">
    <property type="entry name" value="MOLYBDATE-BINDING PERIPLASMIC PROTEIN"/>
    <property type="match status" value="1"/>
</dbReference>
<comment type="caution">
    <text evidence="8">The sequence shown here is derived from an EMBL/GenBank/DDBJ whole genome shotgun (WGS) entry which is preliminary data.</text>
</comment>
<proteinExistence type="inferred from homology"/>
<gene>
    <name evidence="8" type="primary">modA</name>
    <name evidence="8" type="ORF">GRB96_02665</name>
</gene>
<keyword evidence="9" id="KW-1185">Reference proteome</keyword>
<feature type="binding site" evidence="6">
    <location>
        <position position="181"/>
    </location>
    <ligand>
        <name>molybdate</name>
        <dbReference type="ChEBI" id="CHEBI:36264"/>
    </ligand>
</feature>
<dbReference type="GO" id="GO:1901359">
    <property type="term" value="F:tungstate binding"/>
    <property type="evidence" value="ECO:0007669"/>
    <property type="project" value="UniProtKB-ARBA"/>
</dbReference>
<reference evidence="8 9" key="1">
    <citation type="submission" date="2019-12" db="EMBL/GenBank/DDBJ databases">
        <title>Draft genome sequencing of Halomonas alimentaria DSM 15356.</title>
        <authorList>
            <person name="Pandiyan K."/>
            <person name="Kushwaha P."/>
            <person name="Gowdham M."/>
            <person name="Chakdar H."/>
            <person name="Singh A."/>
            <person name="Kumar M."/>
            <person name="Saxena A.K."/>
        </authorList>
    </citation>
    <scope>NUCLEOTIDE SEQUENCE [LARGE SCALE GENOMIC DNA]</scope>
    <source>
        <strain evidence="8 9">DSM 15356</strain>
    </source>
</reference>
<evidence type="ECO:0000256" key="3">
    <source>
        <dbReference type="ARBA" id="ARBA00022723"/>
    </source>
</evidence>
<evidence type="ECO:0000256" key="5">
    <source>
        <dbReference type="ARBA" id="ARBA00062515"/>
    </source>
</evidence>
<evidence type="ECO:0000256" key="7">
    <source>
        <dbReference type="SAM" id="SignalP"/>
    </source>
</evidence>
<dbReference type="PIRSF" id="PIRSF004846">
    <property type="entry name" value="ModA"/>
    <property type="match status" value="1"/>
</dbReference>
<dbReference type="GO" id="GO:0046872">
    <property type="term" value="F:metal ion binding"/>
    <property type="evidence" value="ECO:0007669"/>
    <property type="project" value="UniProtKB-KW"/>
</dbReference>
<dbReference type="InterPro" id="IPR050682">
    <property type="entry name" value="ModA/WtpA"/>
</dbReference>
<dbReference type="Proteomes" id="UP000487929">
    <property type="component" value="Unassembled WGS sequence"/>
</dbReference>
<organism evidence="8 9">
    <name type="scientific">Halomonas alimentaria</name>
    <dbReference type="NCBI Taxonomy" id="147248"/>
    <lineage>
        <taxon>Bacteria</taxon>
        <taxon>Pseudomonadati</taxon>
        <taxon>Pseudomonadota</taxon>
        <taxon>Gammaproteobacteria</taxon>
        <taxon>Oceanospirillales</taxon>
        <taxon>Halomonadaceae</taxon>
        <taxon>Halomonas</taxon>
    </lineage>
</organism>
<dbReference type="NCBIfam" id="TIGR01256">
    <property type="entry name" value="modA"/>
    <property type="match status" value="1"/>
</dbReference>
<comment type="subunit">
    <text evidence="5">The complex is composed of two ATP-binding proteins (ModC), two transmembrane proteins (ModB) and a solute-binding protein (ModA).</text>
</comment>
<dbReference type="GO" id="GO:0015689">
    <property type="term" value="P:molybdate ion transport"/>
    <property type="evidence" value="ECO:0007669"/>
    <property type="project" value="InterPro"/>
</dbReference>
<feature type="signal peptide" evidence="7">
    <location>
        <begin position="1"/>
        <end position="30"/>
    </location>
</feature>
<feature type="binding site" evidence="6">
    <location>
        <position position="40"/>
    </location>
    <ligand>
        <name>molybdate</name>
        <dbReference type="ChEBI" id="CHEBI:36264"/>
    </ligand>
</feature>
<dbReference type="PANTHER" id="PTHR30632:SF17">
    <property type="entry name" value="MOLYBDATE-BINDING PROTEIN MODA"/>
    <property type="match status" value="1"/>
</dbReference>
<name>A0A7X4W2R3_9GAMM</name>
<dbReference type="FunFam" id="3.40.190.10:FF:000035">
    <property type="entry name" value="Molybdate ABC transporter substrate-binding protein"/>
    <property type="match status" value="1"/>
</dbReference>
<keyword evidence="2 6" id="KW-0500">Molybdenum</keyword>
<protein>
    <submittedName>
        <fullName evidence="8">Molybdate ABC transporter substrate-binding protein</fullName>
    </submittedName>
</protein>
<dbReference type="Pfam" id="PF13531">
    <property type="entry name" value="SBP_bac_11"/>
    <property type="match status" value="1"/>
</dbReference>
<dbReference type="SUPFAM" id="SSF53850">
    <property type="entry name" value="Periplasmic binding protein-like II"/>
    <property type="match status" value="1"/>
</dbReference>
<feature type="chain" id="PRO_5031180361" evidence="7">
    <location>
        <begin position="31"/>
        <end position="266"/>
    </location>
</feature>
<sequence length="266" mass="28486">MPSFDATTHRLARCGLLALTLLGTVSLAQAATLQVSAAASMTDAMDDIIAAYTSEHQDLTIVPVYASSSTLARQIVNGAPADLFISANISWMDWLEEQGVLLQERANLLQNRLALVAPSSSEIHDFIPGEDGVLMSLLGSGERLSVGDPDHVPAGIYARQAMEALGEWQDLEDRLARGNDVRAALALVERGETPVGIVYQTDAEASDAVRTLGLFPLDTHEPIVYPVALIDAEDNAAAAAFRSWLESEEARNIFATHGFSPADTSR</sequence>
<keyword evidence="3 6" id="KW-0479">Metal-binding</keyword>
<feature type="binding site" evidence="6">
    <location>
        <position position="68"/>
    </location>
    <ligand>
        <name>molybdate</name>
        <dbReference type="ChEBI" id="CHEBI:36264"/>
    </ligand>
</feature>
<evidence type="ECO:0000256" key="6">
    <source>
        <dbReference type="PIRSR" id="PIRSR004846-1"/>
    </source>
</evidence>
<dbReference type="AlphaFoldDB" id="A0A7X4W2R3"/>
<dbReference type="EMBL" id="WUTT01000001">
    <property type="protein sequence ID" value="NAW33325.1"/>
    <property type="molecule type" value="Genomic_DNA"/>
</dbReference>
<dbReference type="GO" id="GO:0030973">
    <property type="term" value="F:molybdate ion binding"/>
    <property type="evidence" value="ECO:0007669"/>
    <property type="project" value="TreeGrafter"/>
</dbReference>
<dbReference type="GO" id="GO:0030288">
    <property type="term" value="C:outer membrane-bounded periplasmic space"/>
    <property type="evidence" value="ECO:0007669"/>
    <property type="project" value="TreeGrafter"/>
</dbReference>
<dbReference type="InterPro" id="IPR005950">
    <property type="entry name" value="ModA"/>
</dbReference>
<dbReference type="RefSeq" id="WP_161430324.1">
    <property type="nucleotide sequence ID" value="NZ_WUTT01000001.1"/>
</dbReference>
<evidence type="ECO:0000256" key="2">
    <source>
        <dbReference type="ARBA" id="ARBA00022505"/>
    </source>
</evidence>
<keyword evidence="4 7" id="KW-0732">Signal</keyword>
<dbReference type="NCBIfam" id="NF007958">
    <property type="entry name" value="PRK10677.1"/>
    <property type="match status" value="1"/>
</dbReference>
<evidence type="ECO:0000313" key="9">
    <source>
        <dbReference type="Proteomes" id="UP000487929"/>
    </source>
</evidence>
<dbReference type="OrthoDB" id="9785015at2"/>
<evidence type="ECO:0000256" key="1">
    <source>
        <dbReference type="ARBA" id="ARBA00009175"/>
    </source>
</evidence>
<accession>A0A7X4W2R3</accession>
<evidence type="ECO:0000313" key="8">
    <source>
        <dbReference type="EMBL" id="NAW33325.1"/>
    </source>
</evidence>
<feature type="binding site" evidence="6">
    <location>
        <position position="154"/>
    </location>
    <ligand>
        <name>molybdate</name>
        <dbReference type="ChEBI" id="CHEBI:36264"/>
    </ligand>
</feature>
<comment type="similarity">
    <text evidence="1">Belongs to the bacterial solute-binding protein ModA family.</text>
</comment>
<dbReference type="Gene3D" id="3.40.190.10">
    <property type="entry name" value="Periplasmic binding protein-like II"/>
    <property type="match status" value="2"/>
</dbReference>